<dbReference type="RefSeq" id="WP_214156565.1">
    <property type="nucleotide sequence ID" value="NZ_JAHBAY010000005.1"/>
</dbReference>
<evidence type="ECO:0008006" key="4">
    <source>
        <dbReference type="Google" id="ProtNLM"/>
    </source>
</evidence>
<name>A0ABS5TJN4_9ACTN</name>
<comment type="caution">
    <text evidence="2">The sequence shown here is derived from an EMBL/GenBank/DDBJ whole genome shotgun (WGS) entry which is preliminary data.</text>
</comment>
<sequence length="237" mass="25877">MVSLSLTVDDVQHGGILKATTSVAATAYFALILTMIVQGMGRARPTRRPPRPAANDIGEPGIAFFLPWRGFIVLLLVMGSTAIVLVRYGVRFASSGTTGGVAIAAVSCAAAGFLVWFTAHLAQRGRGRLVLTLSGVYYRIGGNDLYAPWESITDVRVWNGPVPSFVVDIKPSPLLRGHNSLGRWGHDVMKHPVMALQANVWHEQTVPAYRATCYYFENPDMRNELAMEEQGRGDEHP</sequence>
<evidence type="ECO:0000256" key="1">
    <source>
        <dbReference type="SAM" id="Phobius"/>
    </source>
</evidence>
<keyword evidence="3" id="KW-1185">Reference proteome</keyword>
<evidence type="ECO:0000313" key="3">
    <source>
        <dbReference type="Proteomes" id="UP001197247"/>
    </source>
</evidence>
<keyword evidence="1" id="KW-0472">Membrane</keyword>
<keyword evidence="1" id="KW-1133">Transmembrane helix</keyword>
<evidence type="ECO:0000313" key="2">
    <source>
        <dbReference type="EMBL" id="MBT0770278.1"/>
    </source>
</evidence>
<protein>
    <recommendedName>
        <fullName evidence="4">PH domain-containing protein</fullName>
    </recommendedName>
</protein>
<gene>
    <name evidence="2" type="ORF">KIH74_15155</name>
</gene>
<reference evidence="2 3" key="1">
    <citation type="submission" date="2021-05" db="EMBL/GenBank/DDBJ databases">
        <title>Kineosporia and Streptomyces sp. nov. two new marine actinobacteria isolated from Coral.</title>
        <authorList>
            <person name="Buangrab K."/>
            <person name="Sutthacheep M."/>
            <person name="Yeemin T."/>
            <person name="Harunari E."/>
            <person name="Igarashi Y."/>
            <person name="Kanchanasin P."/>
            <person name="Tanasupawat S."/>
            <person name="Phongsopitanun W."/>
        </authorList>
    </citation>
    <scope>NUCLEOTIDE SEQUENCE [LARGE SCALE GENOMIC DNA]</scope>
    <source>
        <strain evidence="2 3">J2-2</strain>
    </source>
</reference>
<accession>A0ABS5TJN4</accession>
<feature type="transmembrane region" description="Helical" evidence="1">
    <location>
        <begin position="20"/>
        <end position="41"/>
    </location>
</feature>
<dbReference type="EMBL" id="JAHBAY010000005">
    <property type="protein sequence ID" value="MBT0770278.1"/>
    <property type="molecule type" value="Genomic_DNA"/>
</dbReference>
<feature type="transmembrane region" description="Helical" evidence="1">
    <location>
        <begin position="62"/>
        <end position="86"/>
    </location>
</feature>
<feature type="transmembrane region" description="Helical" evidence="1">
    <location>
        <begin position="98"/>
        <end position="119"/>
    </location>
</feature>
<dbReference type="Proteomes" id="UP001197247">
    <property type="component" value="Unassembled WGS sequence"/>
</dbReference>
<keyword evidence="1" id="KW-0812">Transmembrane</keyword>
<organism evidence="2 3">
    <name type="scientific">Kineosporia corallincola</name>
    <dbReference type="NCBI Taxonomy" id="2835133"/>
    <lineage>
        <taxon>Bacteria</taxon>
        <taxon>Bacillati</taxon>
        <taxon>Actinomycetota</taxon>
        <taxon>Actinomycetes</taxon>
        <taxon>Kineosporiales</taxon>
        <taxon>Kineosporiaceae</taxon>
        <taxon>Kineosporia</taxon>
    </lineage>
</organism>
<proteinExistence type="predicted"/>